<evidence type="ECO:0000313" key="2">
    <source>
        <dbReference type="Proteomes" id="UP000054217"/>
    </source>
</evidence>
<dbReference type="Gene3D" id="3.40.50.300">
    <property type="entry name" value="P-loop containing nucleotide triphosphate hydrolases"/>
    <property type="match status" value="1"/>
</dbReference>
<dbReference type="EMBL" id="KN832119">
    <property type="protein sequence ID" value="KIN93997.1"/>
    <property type="molecule type" value="Genomic_DNA"/>
</dbReference>
<dbReference type="InterPro" id="IPR027417">
    <property type="entry name" value="P-loop_NTPase"/>
</dbReference>
<protein>
    <submittedName>
        <fullName evidence="1">Uncharacterized protein</fullName>
    </submittedName>
</protein>
<evidence type="ECO:0000313" key="1">
    <source>
        <dbReference type="EMBL" id="KIN93997.1"/>
    </source>
</evidence>
<dbReference type="AlphaFoldDB" id="A0A0C3IA84"/>
<proteinExistence type="predicted"/>
<sequence>RFRILVMGRANAGKTTILQRLCNTTDQPEIFDEKGQKVWNMHDTYLRLTISLVRGYHKIEDELVFQSNPCFVFHDSCGFEAGSEEQFIMMKNFVMDCARTPKLNKRIHAIWFCIPLTDIHRMVTAAETKFFEECDTGHVPVIVLLTKADALELEAIEQLEDQELTVDETSVTALEKEILDNNIAKLKGWLNGFKFAPQCYLPLSGMDEEGGDCTPLLTCTANALTEEKLQELLISTQQNNLGLCIEYAILRLVVRFASLLSRMY</sequence>
<dbReference type="SUPFAM" id="SSF52540">
    <property type="entry name" value="P-loop containing nucleoside triphosphate hydrolases"/>
    <property type="match status" value="1"/>
</dbReference>
<dbReference type="Proteomes" id="UP000054217">
    <property type="component" value="Unassembled WGS sequence"/>
</dbReference>
<dbReference type="OrthoDB" id="59699at2759"/>
<accession>A0A0C3IA84</accession>
<reference evidence="2" key="2">
    <citation type="submission" date="2015-01" db="EMBL/GenBank/DDBJ databases">
        <title>Evolutionary Origins and Diversification of the Mycorrhizal Mutualists.</title>
        <authorList>
            <consortium name="DOE Joint Genome Institute"/>
            <consortium name="Mycorrhizal Genomics Consortium"/>
            <person name="Kohler A."/>
            <person name="Kuo A."/>
            <person name="Nagy L.G."/>
            <person name="Floudas D."/>
            <person name="Copeland A."/>
            <person name="Barry K.W."/>
            <person name="Cichocki N."/>
            <person name="Veneault-Fourrey C."/>
            <person name="LaButti K."/>
            <person name="Lindquist E.A."/>
            <person name="Lipzen A."/>
            <person name="Lundell T."/>
            <person name="Morin E."/>
            <person name="Murat C."/>
            <person name="Riley R."/>
            <person name="Ohm R."/>
            <person name="Sun H."/>
            <person name="Tunlid A."/>
            <person name="Henrissat B."/>
            <person name="Grigoriev I.V."/>
            <person name="Hibbett D.S."/>
            <person name="Martin F."/>
        </authorList>
    </citation>
    <scope>NUCLEOTIDE SEQUENCE [LARGE SCALE GENOMIC DNA]</scope>
    <source>
        <strain evidence="2">Marx 270</strain>
    </source>
</reference>
<feature type="non-terminal residue" evidence="1">
    <location>
        <position position="1"/>
    </location>
</feature>
<dbReference type="CDD" id="cd00882">
    <property type="entry name" value="Ras_like_GTPase"/>
    <property type="match status" value="1"/>
</dbReference>
<dbReference type="HOGENOM" id="CLU_023805_1_0_1"/>
<gene>
    <name evidence="1" type="ORF">M404DRAFT_169421</name>
</gene>
<reference evidence="1 2" key="1">
    <citation type="submission" date="2014-04" db="EMBL/GenBank/DDBJ databases">
        <authorList>
            <consortium name="DOE Joint Genome Institute"/>
            <person name="Kuo A."/>
            <person name="Kohler A."/>
            <person name="Costa M.D."/>
            <person name="Nagy L.G."/>
            <person name="Floudas D."/>
            <person name="Copeland A."/>
            <person name="Barry K.W."/>
            <person name="Cichocki N."/>
            <person name="Veneault-Fourrey C."/>
            <person name="LaButti K."/>
            <person name="Lindquist E.A."/>
            <person name="Lipzen A."/>
            <person name="Lundell T."/>
            <person name="Morin E."/>
            <person name="Murat C."/>
            <person name="Sun H."/>
            <person name="Tunlid A."/>
            <person name="Henrissat B."/>
            <person name="Grigoriev I.V."/>
            <person name="Hibbett D.S."/>
            <person name="Martin F."/>
            <person name="Nordberg H.P."/>
            <person name="Cantor M.N."/>
            <person name="Hua S.X."/>
        </authorList>
    </citation>
    <scope>NUCLEOTIDE SEQUENCE [LARGE SCALE GENOMIC DNA]</scope>
    <source>
        <strain evidence="1 2">Marx 270</strain>
    </source>
</reference>
<name>A0A0C3IA84_PISTI</name>
<keyword evidence="2" id="KW-1185">Reference proteome</keyword>
<dbReference type="InParanoid" id="A0A0C3IA84"/>
<organism evidence="1 2">
    <name type="scientific">Pisolithus tinctorius Marx 270</name>
    <dbReference type="NCBI Taxonomy" id="870435"/>
    <lineage>
        <taxon>Eukaryota</taxon>
        <taxon>Fungi</taxon>
        <taxon>Dikarya</taxon>
        <taxon>Basidiomycota</taxon>
        <taxon>Agaricomycotina</taxon>
        <taxon>Agaricomycetes</taxon>
        <taxon>Agaricomycetidae</taxon>
        <taxon>Boletales</taxon>
        <taxon>Sclerodermatineae</taxon>
        <taxon>Pisolithaceae</taxon>
        <taxon>Pisolithus</taxon>
    </lineage>
</organism>